<keyword evidence="7" id="KW-1185">Reference proteome</keyword>
<accession>A0ABT9Y5I0</accession>
<keyword evidence="2" id="KW-0805">Transcription regulation</keyword>
<dbReference type="InterPro" id="IPR051054">
    <property type="entry name" value="SorC_transcr_regulators"/>
</dbReference>
<feature type="domain" description="Sugar-binding" evidence="5">
    <location>
        <begin position="61"/>
        <end position="311"/>
    </location>
</feature>
<proteinExistence type="inferred from homology"/>
<dbReference type="SUPFAM" id="SSF100950">
    <property type="entry name" value="NagB/RpiA/CoA transferase-like"/>
    <property type="match status" value="1"/>
</dbReference>
<evidence type="ECO:0000259" key="5">
    <source>
        <dbReference type="Pfam" id="PF04198"/>
    </source>
</evidence>
<evidence type="ECO:0000256" key="2">
    <source>
        <dbReference type="ARBA" id="ARBA00023015"/>
    </source>
</evidence>
<evidence type="ECO:0000313" key="6">
    <source>
        <dbReference type="EMBL" id="MDQ0202888.1"/>
    </source>
</evidence>
<name>A0ABT9Y5I0_9FIRM</name>
<dbReference type="EMBL" id="JAUSUE010000003">
    <property type="protein sequence ID" value="MDQ0202888.1"/>
    <property type="molecule type" value="Genomic_DNA"/>
</dbReference>
<evidence type="ECO:0000313" key="7">
    <source>
        <dbReference type="Proteomes" id="UP001239167"/>
    </source>
</evidence>
<evidence type="ECO:0000256" key="4">
    <source>
        <dbReference type="ARBA" id="ARBA00023163"/>
    </source>
</evidence>
<dbReference type="Proteomes" id="UP001239167">
    <property type="component" value="Unassembled WGS sequence"/>
</dbReference>
<evidence type="ECO:0000256" key="3">
    <source>
        <dbReference type="ARBA" id="ARBA00023125"/>
    </source>
</evidence>
<dbReference type="InterPro" id="IPR007324">
    <property type="entry name" value="Sugar-bd_dom_put"/>
</dbReference>
<dbReference type="RefSeq" id="WP_307222862.1">
    <property type="nucleotide sequence ID" value="NZ_CP116940.1"/>
</dbReference>
<dbReference type="PANTHER" id="PTHR34294:SF12">
    <property type="entry name" value="SUGAR-BINDING TRANSCRIPTIONAL REGULATOR"/>
    <property type="match status" value="1"/>
</dbReference>
<dbReference type="Gene3D" id="1.10.10.60">
    <property type="entry name" value="Homeodomain-like"/>
    <property type="match status" value="1"/>
</dbReference>
<gene>
    <name evidence="6" type="ORF">J2S01_000584</name>
</gene>
<reference evidence="6 7" key="1">
    <citation type="submission" date="2023-07" db="EMBL/GenBank/DDBJ databases">
        <title>Genomic Encyclopedia of Type Strains, Phase IV (KMG-IV): sequencing the most valuable type-strain genomes for metagenomic binning, comparative biology and taxonomic classification.</title>
        <authorList>
            <person name="Goeker M."/>
        </authorList>
    </citation>
    <scope>NUCLEOTIDE SEQUENCE [LARGE SCALE GENOMIC DNA]</scope>
    <source>
        <strain evidence="6 7">DSM 16980</strain>
    </source>
</reference>
<organism evidence="6 7">
    <name type="scientific">Pectinatus haikarae</name>
    <dbReference type="NCBI Taxonomy" id="349096"/>
    <lineage>
        <taxon>Bacteria</taxon>
        <taxon>Bacillati</taxon>
        <taxon>Bacillota</taxon>
        <taxon>Negativicutes</taxon>
        <taxon>Selenomonadales</taxon>
        <taxon>Selenomonadaceae</taxon>
        <taxon>Pectinatus</taxon>
    </lineage>
</organism>
<comment type="similarity">
    <text evidence="1">Belongs to the SorC transcriptional regulatory family.</text>
</comment>
<keyword evidence="4" id="KW-0804">Transcription</keyword>
<protein>
    <submittedName>
        <fullName evidence="6">DNA-binding transcriptional regulator LsrR (DeoR family)</fullName>
    </submittedName>
</protein>
<dbReference type="InterPro" id="IPR037171">
    <property type="entry name" value="NagB/RpiA_transferase-like"/>
</dbReference>
<dbReference type="GO" id="GO:0003677">
    <property type="term" value="F:DNA binding"/>
    <property type="evidence" value="ECO:0007669"/>
    <property type="project" value="UniProtKB-KW"/>
</dbReference>
<sequence length="314" mass="34833">MEEIEKVNLIQILTLHFAEGLTQSEIARQFGVSNTIISRKINKGRKLGLVKYFFKDETAYTVNLERTLERQFSLQEVIVVPSFGKDLSMIEYEAAKAAAFYVTNNLHHLKSIGLTWGKALWRFIQELPYQDNKDLHIVPLCGGIGATNLEIHSNALSLEMARHFSCNYSQLYAPAITQSFDLKNQLSSLQAIADILEKGRSVDLAIVGIGDITRASTMREVGYLKKNSWDLLHSLGAVGDIGCMYFDNNGIEIQSKFNKKVVGITLSSLKNIKNVMAIAYGLQKKDAVLGALKGQYINTLVIDSDLAAAILTAN</sequence>
<comment type="caution">
    <text evidence="6">The sequence shown here is derived from an EMBL/GenBank/DDBJ whole genome shotgun (WGS) entry which is preliminary data.</text>
</comment>
<dbReference type="Pfam" id="PF04198">
    <property type="entry name" value="Sugar-bind"/>
    <property type="match status" value="1"/>
</dbReference>
<dbReference type="Gene3D" id="3.40.50.1360">
    <property type="match status" value="1"/>
</dbReference>
<dbReference type="PANTHER" id="PTHR34294">
    <property type="entry name" value="TRANSCRIPTIONAL REGULATOR-RELATED"/>
    <property type="match status" value="1"/>
</dbReference>
<keyword evidence="3 6" id="KW-0238">DNA-binding</keyword>
<evidence type="ECO:0000256" key="1">
    <source>
        <dbReference type="ARBA" id="ARBA00010466"/>
    </source>
</evidence>